<evidence type="ECO:0000313" key="5">
    <source>
        <dbReference type="Proteomes" id="UP000000333"/>
    </source>
</evidence>
<dbReference type="PANTHER" id="PTHR11808">
    <property type="entry name" value="TRANS-SULFURATION ENZYME FAMILY MEMBER"/>
    <property type="match status" value="1"/>
</dbReference>
<dbReference type="Pfam" id="PF01053">
    <property type="entry name" value="Cys_Met_Meta_PP"/>
    <property type="match status" value="1"/>
</dbReference>
<dbReference type="PATRIC" id="fig|633147.7.peg.746"/>
<dbReference type="AlphaFoldDB" id="E1QZV0"/>
<dbReference type="OrthoDB" id="3180808at2"/>
<dbReference type="InterPro" id="IPR015424">
    <property type="entry name" value="PyrdxlP-dep_Trfase"/>
</dbReference>
<dbReference type="Gene3D" id="3.90.1150.10">
    <property type="entry name" value="Aspartate Aminotransferase, domain 1"/>
    <property type="match status" value="1"/>
</dbReference>
<evidence type="ECO:0000313" key="4">
    <source>
        <dbReference type="EMBL" id="ADK67914.1"/>
    </source>
</evidence>
<dbReference type="GO" id="GO:0005737">
    <property type="term" value="C:cytoplasm"/>
    <property type="evidence" value="ECO:0007669"/>
    <property type="project" value="TreeGrafter"/>
</dbReference>
<keyword evidence="5" id="KW-1185">Reference proteome</keyword>
<dbReference type="GO" id="GO:0016846">
    <property type="term" value="F:carbon-sulfur lyase activity"/>
    <property type="evidence" value="ECO:0007669"/>
    <property type="project" value="TreeGrafter"/>
</dbReference>
<accession>E1QZV0</accession>
<dbReference type="HOGENOM" id="CLU_1164924_0_0_11"/>
<evidence type="ECO:0000256" key="2">
    <source>
        <dbReference type="ARBA" id="ARBA00022898"/>
    </source>
</evidence>
<dbReference type="Proteomes" id="UP000000333">
    <property type="component" value="Chromosome"/>
</dbReference>
<dbReference type="GO" id="GO:0030170">
    <property type="term" value="F:pyridoxal phosphate binding"/>
    <property type="evidence" value="ECO:0007669"/>
    <property type="project" value="InterPro"/>
</dbReference>
<organism evidence="4 5">
    <name type="scientific">Olsenella uli (strain ATCC 49627 / DSM 7084 / CCUG 31166 / CIP 109912 / JCM 12494 / LMG 11480 / NCIMB 702895 / VPI D76D-27C)</name>
    <name type="common">Lactobacillus uli</name>
    <dbReference type="NCBI Taxonomy" id="633147"/>
    <lineage>
        <taxon>Bacteria</taxon>
        <taxon>Bacillati</taxon>
        <taxon>Actinomycetota</taxon>
        <taxon>Coriobacteriia</taxon>
        <taxon>Coriobacteriales</taxon>
        <taxon>Atopobiaceae</taxon>
        <taxon>Olsenella</taxon>
    </lineage>
</organism>
<comment type="similarity">
    <text evidence="3">Belongs to the trans-sulfuration enzymes family.</text>
</comment>
<reference evidence="4 5" key="1">
    <citation type="journal article" date="2010" name="Stand. Genomic Sci.">
        <title>Complete genome sequence of Olsenella uli type strain (VPI D76D-27C).</title>
        <authorList>
            <person name="Goker M."/>
            <person name="Held B."/>
            <person name="Lucas S."/>
            <person name="Nolan M."/>
            <person name="Yasawong M."/>
            <person name="Glavina Del Rio T."/>
            <person name="Tice H."/>
            <person name="Cheng J.F."/>
            <person name="Bruce D."/>
            <person name="Detter J.C."/>
            <person name="Tapia R."/>
            <person name="Han C."/>
            <person name="Goodwin L."/>
            <person name="Pitluck S."/>
            <person name="Liolios K."/>
            <person name="Ivanova N."/>
            <person name="Mavromatis K."/>
            <person name="Mikhailova N."/>
            <person name="Pati A."/>
            <person name="Chen A."/>
            <person name="Palaniappan K."/>
            <person name="Land M."/>
            <person name="Hauser L."/>
            <person name="Chang Y.J."/>
            <person name="Jeffries C.D."/>
            <person name="Rohde M."/>
            <person name="Sikorski J."/>
            <person name="Pukall R."/>
            <person name="Woyke T."/>
            <person name="Bristow J."/>
            <person name="Eisen J.A."/>
            <person name="Markowitz V."/>
            <person name="Hugenholtz P."/>
            <person name="Kyrpides N.C."/>
            <person name="Klenk H.P."/>
            <person name="Lapidus A."/>
        </authorList>
    </citation>
    <scope>NUCLEOTIDE SEQUENCE [LARGE SCALE GENOMIC DNA]</scope>
    <source>
        <strain evidence="5">ATCC 49627 / DSM 7084 / CIP 109912 / JCM 12494 / NCIMB 702895 / VPI D76D-27C</strain>
    </source>
</reference>
<proteinExistence type="inferred from homology"/>
<dbReference type="InterPro" id="IPR015422">
    <property type="entry name" value="PyrdxlP-dep_Trfase_small"/>
</dbReference>
<dbReference type="eggNOG" id="COG0626">
    <property type="taxonomic scope" value="Bacteria"/>
</dbReference>
<gene>
    <name evidence="4" type="ordered locus">Olsu_0801</name>
</gene>
<dbReference type="STRING" id="633147.Olsu_0801"/>
<protein>
    <submittedName>
        <fullName evidence="4">Cys/Met metabolism pyridoxal-phosphate-dependent protein</fullName>
    </submittedName>
</protein>
<dbReference type="InterPro" id="IPR000277">
    <property type="entry name" value="Cys/Met-Metab_PyrdxlP-dep_enz"/>
</dbReference>
<evidence type="ECO:0000256" key="3">
    <source>
        <dbReference type="RuleBase" id="RU362118"/>
    </source>
</evidence>
<dbReference type="EMBL" id="CP002106">
    <property type="protein sequence ID" value="ADK67914.1"/>
    <property type="molecule type" value="Genomic_DNA"/>
</dbReference>
<dbReference type="GO" id="GO:0019346">
    <property type="term" value="P:transsulfuration"/>
    <property type="evidence" value="ECO:0007669"/>
    <property type="project" value="InterPro"/>
</dbReference>
<keyword evidence="2 3" id="KW-0663">Pyridoxal phosphate</keyword>
<evidence type="ECO:0000256" key="1">
    <source>
        <dbReference type="ARBA" id="ARBA00001933"/>
    </source>
</evidence>
<dbReference type="KEGG" id="ols:Olsu_0801"/>
<comment type="cofactor">
    <cofactor evidence="1 3">
        <name>pyridoxal 5'-phosphate</name>
        <dbReference type="ChEBI" id="CHEBI:597326"/>
    </cofactor>
</comment>
<name>E1QZV0_OLSUV</name>
<dbReference type="SUPFAM" id="SSF53383">
    <property type="entry name" value="PLP-dependent transferases"/>
    <property type="match status" value="1"/>
</dbReference>
<sequence length="270" mass="28275">MERVNPRHRQAEPGRAICARLGDPGGLTRLVSATTSQLLDSLAYSGVPYRVAAPLGGVPVHAWDLRALAADAARDGSLLVVDNSLTTSFGCAALGRGADVAFEGACALQARDGDSPTDGGGGGSPLLFVSGARGRGRLAVEALPLDDAPPVVWEALLATEGERERRRRSANDAAQVVASYLRCHPAVAHVWYPGLRDDPSHAAAASILSNGFGPLVDFALRDGWRLVTDAPLVQGLLDRLPTHAQFRLRCPAGAARPLVMGLECALVRQG</sequence>